<dbReference type="GO" id="GO:0005840">
    <property type="term" value="C:ribosome"/>
    <property type="evidence" value="ECO:0007669"/>
    <property type="project" value="UniProtKB-KW"/>
</dbReference>
<dbReference type="InterPro" id="IPR000182">
    <property type="entry name" value="GNAT_dom"/>
</dbReference>
<dbReference type="InterPro" id="IPR016181">
    <property type="entry name" value="Acyl_CoA_acyltransferase"/>
</dbReference>
<dbReference type="Proteomes" id="UP000252582">
    <property type="component" value="Unassembled WGS sequence"/>
</dbReference>
<dbReference type="Gene3D" id="3.40.630.30">
    <property type="match status" value="1"/>
</dbReference>
<evidence type="ECO:0000259" key="1">
    <source>
        <dbReference type="PROSITE" id="PS51186"/>
    </source>
</evidence>
<evidence type="ECO:0000313" key="2">
    <source>
        <dbReference type="EMBL" id="RCW19896.1"/>
    </source>
</evidence>
<dbReference type="SUPFAM" id="SSF55729">
    <property type="entry name" value="Acyl-CoA N-acyltransferases (Nat)"/>
    <property type="match status" value="1"/>
</dbReference>
<keyword evidence="2" id="KW-0689">Ribosomal protein</keyword>
<evidence type="ECO:0000313" key="3">
    <source>
        <dbReference type="Proteomes" id="UP000252582"/>
    </source>
</evidence>
<feature type="domain" description="N-acetyltransferase" evidence="1">
    <location>
        <begin position="1"/>
        <end position="143"/>
    </location>
</feature>
<dbReference type="Pfam" id="PF13508">
    <property type="entry name" value="Acetyltransf_7"/>
    <property type="match status" value="1"/>
</dbReference>
<dbReference type="GO" id="GO:0016747">
    <property type="term" value="F:acyltransferase activity, transferring groups other than amino-acyl groups"/>
    <property type="evidence" value="ECO:0007669"/>
    <property type="project" value="InterPro"/>
</dbReference>
<sequence>MRVERAEQNDIEPWMTLAQQVIPFFGPMPDLEVIVQRKIAQQQAYCVRSSSSFLLGAMLVGGNDKEFWIRWLAVSAESRRKGFGRLLVETAILKTPRNAVLIVDTFAGGSPGANAAGGLYRACGFEPTELWEKDGVVRQRYVRKTASST</sequence>
<protein>
    <submittedName>
        <fullName evidence="2">Ribosomal protein S18 acetylase RimI-like enzyme</fullName>
    </submittedName>
</protein>
<comment type="caution">
    <text evidence="2">The sequence shown here is derived from an EMBL/GenBank/DDBJ whole genome shotgun (WGS) entry which is preliminary data.</text>
</comment>
<proteinExistence type="predicted"/>
<dbReference type="CDD" id="cd04301">
    <property type="entry name" value="NAT_SF"/>
    <property type="match status" value="1"/>
</dbReference>
<name>A0A6I7HHL2_9HYPH</name>
<reference evidence="2 3" key="1">
    <citation type="submission" date="2018-07" db="EMBL/GenBank/DDBJ databases">
        <title>Genomic Encyclopedia of Type Strains, Phase IV (KMG-IV): sequencing the most valuable type-strain genomes for metagenomic binning, comparative biology and taxonomic classification.</title>
        <authorList>
            <person name="Goeker M."/>
        </authorList>
    </citation>
    <scope>NUCLEOTIDE SEQUENCE [LARGE SCALE GENOMIC DNA]</scope>
    <source>
        <strain evidence="2 3">DSM 25528</strain>
    </source>
</reference>
<keyword evidence="3" id="KW-1185">Reference proteome</keyword>
<dbReference type="PROSITE" id="PS51186">
    <property type="entry name" value="GNAT"/>
    <property type="match status" value="1"/>
</dbReference>
<accession>A0A6I7HHL2</accession>
<gene>
    <name evidence="2" type="ORF">DFR48_11731</name>
</gene>
<dbReference type="EMBL" id="QPIX01000017">
    <property type="protein sequence ID" value="RCW19896.1"/>
    <property type="molecule type" value="Genomic_DNA"/>
</dbReference>
<dbReference type="AlphaFoldDB" id="A0A6I7HHL2"/>
<organism evidence="2 3">
    <name type="scientific">Ciceribacter lividus</name>
    <dbReference type="NCBI Taxonomy" id="1197950"/>
    <lineage>
        <taxon>Bacteria</taxon>
        <taxon>Pseudomonadati</taxon>
        <taxon>Pseudomonadota</taxon>
        <taxon>Alphaproteobacteria</taxon>
        <taxon>Hyphomicrobiales</taxon>
        <taxon>Rhizobiaceae</taxon>
        <taxon>Ciceribacter</taxon>
    </lineage>
</organism>
<keyword evidence="2" id="KW-0687">Ribonucleoprotein</keyword>
<dbReference type="RefSeq" id="WP_114365218.1">
    <property type="nucleotide sequence ID" value="NZ_QPIX01000017.1"/>
</dbReference>